<keyword evidence="4" id="KW-0633">Potassium transport</keyword>
<keyword evidence="9 14" id="KW-1133">Transmembrane helix</keyword>
<feature type="transmembrane region" description="Helical" evidence="14">
    <location>
        <begin position="309"/>
        <end position="326"/>
    </location>
</feature>
<evidence type="ECO:0000313" key="17">
    <source>
        <dbReference type="Proteomes" id="UP000749559"/>
    </source>
</evidence>
<name>A0A8S4QBE1_OWEFU</name>
<proteinExistence type="predicted"/>
<dbReference type="PRINTS" id="PR01498">
    <property type="entry name" value="SHAWCHANNEL"/>
</dbReference>
<dbReference type="Proteomes" id="UP000749559">
    <property type="component" value="Unassembled WGS sequence"/>
</dbReference>
<evidence type="ECO:0000313" key="16">
    <source>
        <dbReference type="EMBL" id="CAH1801355.1"/>
    </source>
</evidence>
<evidence type="ECO:0000256" key="11">
    <source>
        <dbReference type="ARBA" id="ARBA00023136"/>
    </source>
</evidence>
<keyword evidence="7" id="KW-0851">Voltage-gated channel</keyword>
<comment type="subcellular location">
    <subcellularLocation>
        <location evidence="1">Cell membrane</location>
        <topology evidence="1">Multi-pass membrane protein</topology>
    </subcellularLocation>
</comment>
<evidence type="ECO:0000256" key="1">
    <source>
        <dbReference type="ARBA" id="ARBA00004651"/>
    </source>
</evidence>
<keyword evidence="6" id="KW-0631">Potassium channel</keyword>
<feature type="domain" description="BTB" evidence="15">
    <location>
        <begin position="38"/>
        <end position="106"/>
    </location>
</feature>
<dbReference type="Gene3D" id="1.10.287.70">
    <property type="match status" value="1"/>
</dbReference>
<organism evidence="16 17">
    <name type="scientific">Owenia fusiformis</name>
    <name type="common">Polychaete worm</name>
    <dbReference type="NCBI Taxonomy" id="6347"/>
    <lineage>
        <taxon>Eukaryota</taxon>
        <taxon>Metazoa</taxon>
        <taxon>Spiralia</taxon>
        <taxon>Lophotrochozoa</taxon>
        <taxon>Annelida</taxon>
        <taxon>Polychaeta</taxon>
        <taxon>Sedentaria</taxon>
        <taxon>Canalipalpata</taxon>
        <taxon>Sabellida</taxon>
        <taxon>Oweniida</taxon>
        <taxon>Oweniidae</taxon>
        <taxon>Owenia</taxon>
    </lineage>
</organism>
<dbReference type="InterPro" id="IPR003968">
    <property type="entry name" value="K_chnl_volt-dep_Kv"/>
</dbReference>
<dbReference type="AlphaFoldDB" id="A0A8S4QBE1"/>
<evidence type="ECO:0000256" key="2">
    <source>
        <dbReference type="ARBA" id="ARBA00022448"/>
    </source>
</evidence>
<evidence type="ECO:0000256" key="10">
    <source>
        <dbReference type="ARBA" id="ARBA00023065"/>
    </source>
</evidence>
<dbReference type="PRINTS" id="PR01491">
    <property type="entry name" value="KVCHANNEL"/>
</dbReference>
<feature type="compositionally biased region" description="Polar residues" evidence="13">
    <location>
        <begin position="651"/>
        <end position="690"/>
    </location>
</feature>
<keyword evidence="12" id="KW-0407">Ion channel</keyword>
<dbReference type="PROSITE" id="PS50097">
    <property type="entry name" value="BTB"/>
    <property type="match status" value="1"/>
</dbReference>
<dbReference type="GO" id="GO:0008076">
    <property type="term" value="C:voltage-gated potassium channel complex"/>
    <property type="evidence" value="ECO:0007669"/>
    <property type="project" value="InterPro"/>
</dbReference>
<evidence type="ECO:0000256" key="9">
    <source>
        <dbReference type="ARBA" id="ARBA00022989"/>
    </source>
</evidence>
<dbReference type="InterPro" id="IPR011333">
    <property type="entry name" value="SKP1/BTB/POZ_sf"/>
</dbReference>
<evidence type="ECO:0000256" key="5">
    <source>
        <dbReference type="ARBA" id="ARBA00022692"/>
    </source>
</evidence>
<dbReference type="GO" id="GO:0051260">
    <property type="term" value="P:protein homooligomerization"/>
    <property type="evidence" value="ECO:0007669"/>
    <property type="project" value="InterPro"/>
</dbReference>
<keyword evidence="8" id="KW-0630">Potassium</keyword>
<dbReference type="PANTHER" id="PTHR11537">
    <property type="entry name" value="VOLTAGE-GATED POTASSIUM CHANNEL"/>
    <property type="match status" value="1"/>
</dbReference>
<evidence type="ECO:0000256" key="8">
    <source>
        <dbReference type="ARBA" id="ARBA00022958"/>
    </source>
</evidence>
<feature type="transmembrane region" description="Helical" evidence="14">
    <location>
        <begin position="352"/>
        <end position="373"/>
    </location>
</feature>
<dbReference type="GO" id="GO:0005249">
    <property type="term" value="F:voltage-gated potassium channel activity"/>
    <property type="evidence" value="ECO:0007669"/>
    <property type="project" value="InterPro"/>
</dbReference>
<accession>A0A8S4QBE1</accession>
<keyword evidence="17" id="KW-1185">Reference proteome</keyword>
<dbReference type="SMART" id="SM00225">
    <property type="entry name" value="BTB"/>
    <property type="match status" value="1"/>
</dbReference>
<feature type="transmembrane region" description="Helical" evidence="14">
    <location>
        <begin position="286"/>
        <end position="303"/>
    </location>
</feature>
<gene>
    <name evidence="16" type="ORF">OFUS_LOCUS25152</name>
</gene>
<dbReference type="InterPro" id="IPR003974">
    <property type="entry name" value="K_chnl_volt-dep_Kv3"/>
</dbReference>
<sequence>MKSNDQVLKMQNIRGIMAAKTLLRRREARRQGLYPKKEKVAINVGGKLFETYRDTLKKIPDTRLASLNQMDEGYESEKGIYFFDRNPELFPSILDYYRTGELHFPPNQCGRVVKNELEYWGIDDNLISRCCWRRYQEYKEEIEKMDIIEKAFNWSSGMEPDEDNSSVTITPWWTIRHKIWVFLEDPNSSTTAKLWAFLMYIFIIASVVLACLDTEPFFRVDAVTPGNITGINNTRHIMFATTDTHSAIVVADILMNAFFTVEVILKMVTTPSVRIFLRMLTSINDIINIICTWVIWIIFFTIGKNHNTTIQDIVFFLSMLRVLRVFRMLNLAKQYRALHVLLLAIRSSFKELFLLIALISMGMVVFACLMYYIEINYETSDFISIPFGFWWSIITMTTVGYGDVHPQTPLGYMVGAVCAICGLICTGLPIPIIGHKFNQYYQCAHLEQSLKTQQKKGNYREYVDSSDDMFSSTGSLSLPQIIQVAPPPNKRKRSKSSGSLAKKVHLKPRKYSASAGENSTLQVSKGIKRANMPLISIVNSSFESLRDQETRQGALSRASEVTETTLINFKDSPSKKKQVSTDKDKNDTLDANENAIKKFVGTGSPKNLKGNQVKKTIGLVKDKILSKSTNRLRKISNGSRGSRKITPPSPRNNKISSELLVNNSPSSIKSQPNGPNSSSGTSHKPISRSDSAGYVSGGDDASVLTQNAQNSSNELFPPKTLHNDERMDSALKKPNIELKSWNVIRTDSPVPMSTKSSPCSSRSSSISLVSSHVVCNESEEVPKLVVNSMSAQNA</sequence>
<dbReference type="Pfam" id="PF02214">
    <property type="entry name" value="BTB_2"/>
    <property type="match status" value="1"/>
</dbReference>
<dbReference type="FunFam" id="1.10.287.70:FF:000005">
    <property type="entry name" value="potassium voltage-gated channel subfamily G member 1"/>
    <property type="match status" value="1"/>
</dbReference>
<feature type="transmembrane region" description="Helical" evidence="14">
    <location>
        <begin position="385"/>
        <end position="404"/>
    </location>
</feature>
<evidence type="ECO:0000259" key="15">
    <source>
        <dbReference type="PROSITE" id="PS50097"/>
    </source>
</evidence>
<evidence type="ECO:0000256" key="12">
    <source>
        <dbReference type="ARBA" id="ARBA00023303"/>
    </source>
</evidence>
<dbReference type="PRINTS" id="PR00169">
    <property type="entry name" value="KCHANNEL"/>
</dbReference>
<keyword evidence="10" id="KW-0406">Ion transport</keyword>
<dbReference type="Gene3D" id="1.20.120.350">
    <property type="entry name" value="Voltage-gated potassium channels. Chain C"/>
    <property type="match status" value="1"/>
</dbReference>
<evidence type="ECO:0000256" key="14">
    <source>
        <dbReference type="SAM" id="Phobius"/>
    </source>
</evidence>
<evidence type="ECO:0000256" key="7">
    <source>
        <dbReference type="ARBA" id="ARBA00022882"/>
    </source>
</evidence>
<dbReference type="Gene3D" id="3.30.710.10">
    <property type="entry name" value="Potassium Channel Kv1.1, Chain A"/>
    <property type="match status" value="1"/>
</dbReference>
<dbReference type="FunFam" id="3.30.710.10:FF:000020">
    <property type="entry name" value="Potassium voltage-gated channel protein Shaw"/>
    <property type="match status" value="1"/>
</dbReference>
<feature type="region of interest" description="Disordered" evidence="13">
    <location>
        <begin position="630"/>
        <end position="723"/>
    </location>
</feature>
<keyword evidence="3" id="KW-1003">Cell membrane</keyword>
<comment type="caution">
    <text evidence="16">The sequence shown here is derived from an EMBL/GenBank/DDBJ whole genome shotgun (WGS) entry which is preliminary data.</text>
</comment>
<feature type="compositionally biased region" description="Polar residues" evidence="13">
    <location>
        <begin position="703"/>
        <end position="714"/>
    </location>
</feature>
<evidence type="ECO:0000256" key="13">
    <source>
        <dbReference type="SAM" id="MobiDB-lite"/>
    </source>
</evidence>
<dbReference type="EMBL" id="CAIIXF020000012">
    <property type="protein sequence ID" value="CAH1801355.1"/>
    <property type="molecule type" value="Genomic_DNA"/>
</dbReference>
<feature type="region of interest" description="Disordered" evidence="13">
    <location>
        <begin position="481"/>
        <end position="519"/>
    </location>
</feature>
<dbReference type="SUPFAM" id="SSF54695">
    <property type="entry name" value="POZ domain"/>
    <property type="match status" value="1"/>
</dbReference>
<dbReference type="PANTHER" id="PTHR11537:SF254">
    <property type="entry name" value="POTASSIUM VOLTAGE-GATED CHANNEL PROTEIN SHAB"/>
    <property type="match status" value="1"/>
</dbReference>
<dbReference type="SUPFAM" id="SSF81324">
    <property type="entry name" value="Voltage-gated potassium channels"/>
    <property type="match status" value="1"/>
</dbReference>
<keyword evidence="11 14" id="KW-0472">Membrane</keyword>
<reference evidence="16" key="1">
    <citation type="submission" date="2022-03" db="EMBL/GenBank/DDBJ databases">
        <authorList>
            <person name="Martin C."/>
        </authorList>
    </citation>
    <scope>NUCLEOTIDE SEQUENCE</scope>
</reference>
<evidence type="ECO:0000256" key="4">
    <source>
        <dbReference type="ARBA" id="ARBA00022538"/>
    </source>
</evidence>
<evidence type="ECO:0000256" key="3">
    <source>
        <dbReference type="ARBA" id="ARBA00022475"/>
    </source>
</evidence>
<dbReference type="Pfam" id="PF00520">
    <property type="entry name" value="Ion_trans"/>
    <property type="match status" value="1"/>
</dbReference>
<dbReference type="InterPro" id="IPR003131">
    <property type="entry name" value="T1-type_BTB"/>
</dbReference>
<keyword evidence="2" id="KW-0813">Transport</keyword>
<dbReference type="InterPro" id="IPR028325">
    <property type="entry name" value="VG_K_chnl"/>
</dbReference>
<feature type="transmembrane region" description="Helical" evidence="14">
    <location>
        <begin position="411"/>
        <end position="433"/>
    </location>
</feature>
<evidence type="ECO:0000256" key="6">
    <source>
        <dbReference type="ARBA" id="ARBA00022826"/>
    </source>
</evidence>
<dbReference type="OrthoDB" id="2414723at2759"/>
<dbReference type="InterPro" id="IPR005821">
    <property type="entry name" value="Ion_trans_dom"/>
</dbReference>
<dbReference type="InterPro" id="IPR027359">
    <property type="entry name" value="Volt_channel_dom_sf"/>
</dbReference>
<keyword evidence="5 14" id="KW-0812">Transmembrane</keyword>
<dbReference type="GO" id="GO:0001508">
    <property type="term" value="P:action potential"/>
    <property type="evidence" value="ECO:0007669"/>
    <property type="project" value="TreeGrafter"/>
</dbReference>
<feature type="transmembrane region" description="Helical" evidence="14">
    <location>
        <begin position="194"/>
        <end position="212"/>
    </location>
</feature>
<protein>
    <recommendedName>
        <fullName evidence="15">BTB domain-containing protein</fullName>
    </recommendedName>
</protein>
<feature type="transmembrane region" description="Helical" evidence="14">
    <location>
        <begin position="245"/>
        <end position="265"/>
    </location>
</feature>
<dbReference type="InterPro" id="IPR000210">
    <property type="entry name" value="BTB/POZ_dom"/>
</dbReference>